<evidence type="ECO:0000313" key="3">
    <source>
        <dbReference type="Proteomes" id="UP000472270"/>
    </source>
</evidence>
<reference evidence="2" key="1">
    <citation type="submission" date="2025-08" db="UniProtKB">
        <authorList>
            <consortium name="Ensembl"/>
        </authorList>
    </citation>
    <scope>IDENTIFICATION</scope>
</reference>
<organism evidence="2 3">
    <name type="scientific">Sinocyclocheilus rhinocerous</name>
    <dbReference type="NCBI Taxonomy" id="307959"/>
    <lineage>
        <taxon>Eukaryota</taxon>
        <taxon>Metazoa</taxon>
        <taxon>Chordata</taxon>
        <taxon>Craniata</taxon>
        <taxon>Vertebrata</taxon>
        <taxon>Euteleostomi</taxon>
        <taxon>Actinopterygii</taxon>
        <taxon>Neopterygii</taxon>
        <taxon>Teleostei</taxon>
        <taxon>Ostariophysi</taxon>
        <taxon>Cypriniformes</taxon>
        <taxon>Cyprinidae</taxon>
        <taxon>Cyprininae</taxon>
        <taxon>Sinocyclocheilus</taxon>
    </lineage>
</organism>
<dbReference type="PROSITE" id="PS50902">
    <property type="entry name" value="FLAVODOXIN_LIKE"/>
    <property type="match status" value="1"/>
</dbReference>
<dbReference type="InterPro" id="IPR008254">
    <property type="entry name" value="Flavodoxin/NO_synth"/>
</dbReference>
<dbReference type="InterPro" id="IPR029039">
    <property type="entry name" value="Flavoprotein-like_sf"/>
</dbReference>
<reference evidence="2" key="2">
    <citation type="submission" date="2025-09" db="UniProtKB">
        <authorList>
            <consortium name="Ensembl"/>
        </authorList>
    </citation>
    <scope>IDENTIFICATION</scope>
</reference>
<evidence type="ECO:0000259" key="1">
    <source>
        <dbReference type="PROSITE" id="PS50902"/>
    </source>
</evidence>
<keyword evidence="3" id="KW-1185">Reference proteome</keyword>
<accession>A0A673GFM2</accession>
<sequence>MSTHALLVLYGSQTGTAQDTAERIGRQAQRRRMRVRVEALDSYNVVSARCLCSLQSYTDMRRSALCWGVGPS</sequence>
<dbReference type="GO" id="GO:0010181">
    <property type="term" value="F:FMN binding"/>
    <property type="evidence" value="ECO:0007669"/>
    <property type="project" value="InterPro"/>
</dbReference>
<dbReference type="Ensembl" id="ENSSRHT00000011328.1">
    <property type="protein sequence ID" value="ENSSRHP00000010914.1"/>
    <property type="gene ID" value="ENSSRHG00000006341.1"/>
</dbReference>
<feature type="domain" description="Flavodoxin-like" evidence="1">
    <location>
        <begin position="6"/>
        <end position="72"/>
    </location>
</feature>
<dbReference type="Gene3D" id="3.40.50.360">
    <property type="match status" value="1"/>
</dbReference>
<dbReference type="Pfam" id="PF00258">
    <property type="entry name" value="Flavodoxin_1"/>
    <property type="match status" value="1"/>
</dbReference>
<proteinExistence type="predicted"/>
<name>A0A673GFM2_9TELE</name>
<protein>
    <recommendedName>
        <fullName evidence="1">Flavodoxin-like domain-containing protein</fullName>
    </recommendedName>
</protein>
<dbReference type="SUPFAM" id="SSF52218">
    <property type="entry name" value="Flavoproteins"/>
    <property type="match status" value="1"/>
</dbReference>
<dbReference type="Proteomes" id="UP000472270">
    <property type="component" value="Unassembled WGS sequence"/>
</dbReference>
<dbReference type="AlphaFoldDB" id="A0A673GFM2"/>
<evidence type="ECO:0000313" key="2">
    <source>
        <dbReference type="Ensembl" id="ENSSRHP00000010914.1"/>
    </source>
</evidence>